<evidence type="ECO:0000256" key="2">
    <source>
        <dbReference type="ARBA" id="ARBA00001947"/>
    </source>
</evidence>
<keyword evidence="4" id="KW-0489">Methyltransferase</keyword>
<dbReference type="SMART" id="SM00478">
    <property type="entry name" value="ENDO3c"/>
    <property type="match status" value="1"/>
</dbReference>
<protein>
    <recommendedName>
        <fullName evidence="3">DNA-3-methyladenine glycosylase II</fullName>
        <ecNumber evidence="3">3.2.2.21</ecNumber>
    </recommendedName>
</protein>
<dbReference type="Pfam" id="PF00730">
    <property type="entry name" value="HhH-GPD"/>
    <property type="match status" value="1"/>
</dbReference>
<dbReference type="Pfam" id="PF06029">
    <property type="entry name" value="AlkA_N"/>
    <property type="match status" value="1"/>
</dbReference>
<evidence type="ECO:0000256" key="9">
    <source>
        <dbReference type="ARBA" id="ARBA00023015"/>
    </source>
</evidence>
<evidence type="ECO:0000256" key="13">
    <source>
        <dbReference type="ARBA" id="ARBA00023204"/>
    </source>
</evidence>
<dbReference type="Pfam" id="PF02805">
    <property type="entry name" value="Ada_Zn_binding"/>
    <property type="match status" value="1"/>
</dbReference>
<dbReference type="GO" id="GO:0043916">
    <property type="term" value="F:DNA-7-methylguanine glycosylase activity"/>
    <property type="evidence" value="ECO:0007669"/>
    <property type="project" value="TreeGrafter"/>
</dbReference>
<proteinExistence type="predicted"/>
<evidence type="ECO:0000256" key="11">
    <source>
        <dbReference type="ARBA" id="ARBA00023159"/>
    </source>
</evidence>
<evidence type="ECO:0000256" key="10">
    <source>
        <dbReference type="ARBA" id="ARBA00023125"/>
    </source>
</evidence>
<dbReference type="Gene3D" id="1.10.340.30">
    <property type="entry name" value="Hypothetical protein, domain 2"/>
    <property type="match status" value="1"/>
</dbReference>
<comment type="cofactor">
    <cofactor evidence="2">
        <name>Zn(2+)</name>
        <dbReference type="ChEBI" id="CHEBI:29105"/>
    </cofactor>
</comment>
<sequence length="489" mass="53895">MSLLPSIAICEQARLSRDARFDGRFFTAVKTTGIYCRPVCPAPAPKSRNVEYFPNAAGAEAAGYRPCLRCRPELSPADGLWRRSDSVVARATRLIEDGTLDDAPMSALAQRLHVGERHLRRLFVDTLGVTPQQVQSTRRLLFAKQLLSETALPITDIALAAGFRSLRRFNDAFVGAYGLPPTRLRKHADASQIEAGPMQLKLAYRPPFDFGASLDFLRLRTLPGIERVGIDHYARVINADGAWLEVREWGKGESALRLSLHGVNAINLPDIVQRVRRMFDLEADPSAIHAQLAGDALLTPLIDAQPGLRLPGGWDGFEVAMRAVLGQQVSVLAATTLARRLVAMHGRPVATPVDDDLHSLFPTPEQLADVDLISIGLPAKRAATLNVVARALRDGQVSFLPEQSLDEFIARWTALPGIGDWTAQYIAMRGLRHPDAFPAGDLVLRKQVGGTDAITEKQLRERAEAWRPWRSYAVIQLWRAASTPESNRE</sequence>
<dbReference type="GO" id="GO:0006285">
    <property type="term" value="P:base-excision repair, AP site formation"/>
    <property type="evidence" value="ECO:0007669"/>
    <property type="project" value="TreeGrafter"/>
</dbReference>
<dbReference type="GO" id="GO:0006307">
    <property type="term" value="P:DNA alkylation repair"/>
    <property type="evidence" value="ECO:0007669"/>
    <property type="project" value="TreeGrafter"/>
</dbReference>
<dbReference type="EC" id="3.2.2.21" evidence="3"/>
<dbReference type="Gene3D" id="3.30.310.20">
    <property type="entry name" value="DNA-3-methyladenine glycosylase AlkA, N-terminal domain"/>
    <property type="match status" value="1"/>
</dbReference>
<dbReference type="PANTHER" id="PTHR43003:SF13">
    <property type="entry name" value="DNA-3-METHYLADENINE GLYCOSYLASE 2"/>
    <property type="match status" value="1"/>
</dbReference>
<dbReference type="Gene3D" id="1.10.1670.10">
    <property type="entry name" value="Helix-hairpin-Helix base-excision DNA repair enzymes (C-terminal)"/>
    <property type="match status" value="1"/>
</dbReference>
<keyword evidence="12" id="KW-0804">Transcription</keyword>
<dbReference type="Gene3D" id="1.10.10.60">
    <property type="entry name" value="Homeodomain-like"/>
    <property type="match status" value="1"/>
</dbReference>
<dbReference type="CDD" id="cd00056">
    <property type="entry name" value="ENDO3c"/>
    <property type="match status" value="1"/>
</dbReference>
<dbReference type="Gene3D" id="3.40.10.10">
    <property type="entry name" value="DNA Methylphosphotriester Repair Domain"/>
    <property type="match status" value="1"/>
</dbReference>
<keyword evidence="16" id="KW-1185">Reference proteome</keyword>
<evidence type="ECO:0000256" key="7">
    <source>
        <dbReference type="ARBA" id="ARBA00022763"/>
    </source>
</evidence>
<feature type="domain" description="HTH araC/xylS-type" evidence="14">
    <location>
        <begin position="89"/>
        <end position="187"/>
    </location>
</feature>
<dbReference type="InterPro" id="IPR011257">
    <property type="entry name" value="DNA_glycosylase"/>
</dbReference>
<dbReference type="EMBL" id="FTLW01000003">
    <property type="protein sequence ID" value="SIQ50964.1"/>
    <property type="molecule type" value="Genomic_DNA"/>
</dbReference>
<dbReference type="SMART" id="SM00342">
    <property type="entry name" value="HTH_ARAC"/>
    <property type="match status" value="1"/>
</dbReference>
<keyword evidence="5" id="KW-0808">Transferase</keyword>
<dbReference type="SUPFAM" id="SSF55945">
    <property type="entry name" value="TATA-box binding protein-like"/>
    <property type="match status" value="1"/>
</dbReference>
<evidence type="ECO:0000313" key="15">
    <source>
        <dbReference type="EMBL" id="SIQ50964.1"/>
    </source>
</evidence>
<evidence type="ECO:0000256" key="1">
    <source>
        <dbReference type="ARBA" id="ARBA00000086"/>
    </source>
</evidence>
<dbReference type="GO" id="GO:0032259">
    <property type="term" value="P:methylation"/>
    <property type="evidence" value="ECO:0007669"/>
    <property type="project" value="UniProtKB-KW"/>
</dbReference>
<dbReference type="SMART" id="SM01009">
    <property type="entry name" value="AlkA_N"/>
    <property type="match status" value="1"/>
</dbReference>
<dbReference type="SUPFAM" id="SSF46689">
    <property type="entry name" value="Homeodomain-like"/>
    <property type="match status" value="2"/>
</dbReference>
<evidence type="ECO:0000256" key="4">
    <source>
        <dbReference type="ARBA" id="ARBA00022603"/>
    </source>
</evidence>
<dbReference type="GO" id="GO:0008168">
    <property type="term" value="F:methyltransferase activity"/>
    <property type="evidence" value="ECO:0007669"/>
    <property type="project" value="UniProtKB-KW"/>
</dbReference>
<evidence type="ECO:0000256" key="8">
    <source>
        <dbReference type="ARBA" id="ARBA00022833"/>
    </source>
</evidence>
<dbReference type="GO" id="GO:0008270">
    <property type="term" value="F:zinc ion binding"/>
    <property type="evidence" value="ECO:0007669"/>
    <property type="project" value="InterPro"/>
</dbReference>
<dbReference type="InterPro" id="IPR051912">
    <property type="entry name" value="Alkylbase_DNA_Glycosylase/TA"/>
</dbReference>
<comment type="catalytic activity">
    <reaction evidence="1">
        <text>Hydrolysis of alkylated DNA, releasing 3-methyladenine, 3-methylguanine, 7-methylguanine and 7-methyladenine.</text>
        <dbReference type="EC" id="3.2.2.21"/>
    </reaction>
</comment>
<dbReference type="GO" id="GO:0043565">
    <property type="term" value="F:sequence-specific DNA binding"/>
    <property type="evidence" value="ECO:0007669"/>
    <property type="project" value="InterPro"/>
</dbReference>
<dbReference type="SUPFAM" id="SSF48150">
    <property type="entry name" value="DNA-glycosylase"/>
    <property type="match status" value="1"/>
</dbReference>
<evidence type="ECO:0000256" key="5">
    <source>
        <dbReference type="ARBA" id="ARBA00022679"/>
    </source>
</evidence>
<dbReference type="Proteomes" id="UP000241788">
    <property type="component" value="Unassembled WGS sequence"/>
</dbReference>
<organism evidence="15 16">
    <name type="scientific">Solilutibacter tolerans</name>
    <dbReference type="NCBI Taxonomy" id="1604334"/>
    <lineage>
        <taxon>Bacteria</taxon>
        <taxon>Pseudomonadati</taxon>
        <taxon>Pseudomonadota</taxon>
        <taxon>Gammaproteobacteria</taxon>
        <taxon>Lysobacterales</taxon>
        <taxon>Lysobacteraceae</taxon>
        <taxon>Solilutibacter</taxon>
    </lineage>
</organism>
<dbReference type="Pfam" id="PF12833">
    <property type="entry name" value="HTH_18"/>
    <property type="match status" value="1"/>
</dbReference>
<accession>A0A1N6TCH6</accession>
<keyword evidence="13" id="KW-0234">DNA repair</keyword>
<keyword evidence="9" id="KW-0805">Transcription regulation</keyword>
<dbReference type="GO" id="GO:0032131">
    <property type="term" value="F:alkylated DNA binding"/>
    <property type="evidence" value="ECO:0007669"/>
    <property type="project" value="TreeGrafter"/>
</dbReference>
<dbReference type="InterPro" id="IPR023170">
    <property type="entry name" value="HhH_base_excis_C"/>
</dbReference>
<dbReference type="InterPro" id="IPR004026">
    <property type="entry name" value="Ada_DNA_repair_Zn-bd"/>
</dbReference>
<dbReference type="InterPro" id="IPR003265">
    <property type="entry name" value="HhH-GPD_domain"/>
</dbReference>
<dbReference type="InterPro" id="IPR018060">
    <property type="entry name" value="HTH_AraC"/>
</dbReference>
<keyword evidence="6" id="KW-0479">Metal-binding</keyword>
<dbReference type="GO" id="GO:0005737">
    <property type="term" value="C:cytoplasm"/>
    <property type="evidence" value="ECO:0007669"/>
    <property type="project" value="TreeGrafter"/>
</dbReference>
<evidence type="ECO:0000256" key="3">
    <source>
        <dbReference type="ARBA" id="ARBA00012000"/>
    </source>
</evidence>
<dbReference type="FunFam" id="3.40.10.10:FF:000001">
    <property type="entry name" value="DNA-3-methyladenine glycosylase 2"/>
    <property type="match status" value="1"/>
</dbReference>
<evidence type="ECO:0000256" key="6">
    <source>
        <dbReference type="ARBA" id="ARBA00022723"/>
    </source>
</evidence>
<dbReference type="OrthoDB" id="9811249at2"/>
<evidence type="ECO:0000313" key="16">
    <source>
        <dbReference type="Proteomes" id="UP000241788"/>
    </source>
</evidence>
<dbReference type="PANTHER" id="PTHR43003">
    <property type="entry name" value="DNA-3-METHYLADENINE GLYCOSYLASE"/>
    <property type="match status" value="1"/>
</dbReference>
<dbReference type="GO" id="GO:0003700">
    <property type="term" value="F:DNA-binding transcription factor activity"/>
    <property type="evidence" value="ECO:0007669"/>
    <property type="project" value="InterPro"/>
</dbReference>
<dbReference type="InterPro" id="IPR010316">
    <property type="entry name" value="AlkA_N"/>
</dbReference>
<dbReference type="GO" id="GO:0008725">
    <property type="term" value="F:DNA-3-methyladenine glycosylase activity"/>
    <property type="evidence" value="ECO:0007669"/>
    <property type="project" value="TreeGrafter"/>
</dbReference>
<keyword evidence="8" id="KW-0862">Zinc</keyword>
<dbReference type="RefSeq" id="WP_076586597.1">
    <property type="nucleotide sequence ID" value="NZ_FTLW01000003.1"/>
</dbReference>
<dbReference type="InterPro" id="IPR009057">
    <property type="entry name" value="Homeodomain-like_sf"/>
</dbReference>
<dbReference type="SUPFAM" id="SSF57884">
    <property type="entry name" value="Ada DNA repair protein, N-terminal domain (N-Ada 10)"/>
    <property type="match status" value="1"/>
</dbReference>
<keyword evidence="10" id="KW-0238">DNA-binding</keyword>
<keyword evidence="11" id="KW-0010">Activator</keyword>
<gene>
    <name evidence="15" type="ORF">SAMN05421546_1331</name>
</gene>
<evidence type="ECO:0000259" key="14">
    <source>
        <dbReference type="PROSITE" id="PS01124"/>
    </source>
</evidence>
<dbReference type="InterPro" id="IPR037046">
    <property type="entry name" value="AlkA_N_sf"/>
</dbReference>
<name>A0A1N6TCH6_9GAMM</name>
<keyword evidence="7" id="KW-0227">DNA damage</keyword>
<dbReference type="AlphaFoldDB" id="A0A1N6TCH6"/>
<evidence type="ECO:0000256" key="12">
    <source>
        <dbReference type="ARBA" id="ARBA00023163"/>
    </source>
</evidence>
<dbReference type="PROSITE" id="PS01124">
    <property type="entry name" value="HTH_ARAC_FAMILY_2"/>
    <property type="match status" value="1"/>
</dbReference>
<dbReference type="STRING" id="1604334.SAMN05421546_1331"/>
<dbReference type="InterPro" id="IPR035451">
    <property type="entry name" value="Ada-like_dom_sf"/>
</dbReference>
<reference evidence="16" key="1">
    <citation type="submission" date="2017-01" db="EMBL/GenBank/DDBJ databases">
        <authorList>
            <person name="Varghese N."/>
            <person name="Submissions S."/>
        </authorList>
    </citation>
    <scope>NUCLEOTIDE SEQUENCE [LARGE SCALE GENOMIC DNA]</scope>
    <source>
        <strain evidence="16">UM1</strain>
    </source>
</reference>
<dbReference type="GO" id="GO:0032993">
    <property type="term" value="C:protein-DNA complex"/>
    <property type="evidence" value="ECO:0007669"/>
    <property type="project" value="TreeGrafter"/>
</dbReference>